<evidence type="ECO:0000256" key="4">
    <source>
        <dbReference type="ARBA" id="ARBA00023088"/>
    </source>
</evidence>
<evidence type="ECO:0000256" key="3">
    <source>
        <dbReference type="ARBA" id="ARBA00022729"/>
    </source>
</evidence>
<gene>
    <name evidence="8" type="ORF">H9736_03090</name>
</gene>
<dbReference type="InterPro" id="IPR013783">
    <property type="entry name" value="Ig-like_fold"/>
</dbReference>
<protein>
    <submittedName>
        <fullName evidence="8">LPXTG cell wall anchor domain-containing protein</fullName>
    </submittedName>
</protein>
<dbReference type="NCBIfam" id="TIGR01167">
    <property type="entry name" value="LPXTG_anchor"/>
    <property type="match status" value="1"/>
</dbReference>
<evidence type="ECO:0000259" key="6">
    <source>
        <dbReference type="Pfam" id="PF00746"/>
    </source>
</evidence>
<dbReference type="Pfam" id="PF00746">
    <property type="entry name" value="Gram_pos_anchor"/>
    <property type="match status" value="1"/>
</dbReference>
<name>A0A9D1WQ85_9FIRM</name>
<keyword evidence="5" id="KW-1133">Transmembrane helix</keyword>
<evidence type="ECO:0000256" key="5">
    <source>
        <dbReference type="SAM" id="Phobius"/>
    </source>
</evidence>
<reference evidence="8" key="2">
    <citation type="submission" date="2021-04" db="EMBL/GenBank/DDBJ databases">
        <authorList>
            <person name="Gilroy R."/>
        </authorList>
    </citation>
    <scope>NUCLEOTIDE SEQUENCE</scope>
    <source>
        <strain evidence="8">CHK188-5543</strain>
    </source>
</reference>
<feature type="domain" description="Gram-positive cocci surface proteins LPxTG" evidence="6">
    <location>
        <begin position="192"/>
        <end position="230"/>
    </location>
</feature>
<reference evidence="8" key="1">
    <citation type="journal article" date="2021" name="PeerJ">
        <title>Extensive microbial diversity within the chicken gut microbiome revealed by metagenomics and culture.</title>
        <authorList>
            <person name="Gilroy R."/>
            <person name="Ravi A."/>
            <person name="Getino M."/>
            <person name="Pursley I."/>
            <person name="Horton D.L."/>
            <person name="Alikhan N.F."/>
            <person name="Baker D."/>
            <person name="Gharbi K."/>
            <person name="Hall N."/>
            <person name="Watson M."/>
            <person name="Adriaenssens E.M."/>
            <person name="Foster-Nyarko E."/>
            <person name="Jarju S."/>
            <person name="Secka A."/>
            <person name="Antonio M."/>
            <person name="Oren A."/>
            <person name="Chaudhuri R.R."/>
            <person name="La Ragione R."/>
            <person name="Hildebrand F."/>
            <person name="Pallen M.J."/>
        </authorList>
    </citation>
    <scope>NUCLEOTIDE SEQUENCE</scope>
    <source>
        <strain evidence="8">CHK188-5543</strain>
    </source>
</reference>
<dbReference type="Proteomes" id="UP000886800">
    <property type="component" value="Unassembled WGS sequence"/>
</dbReference>
<keyword evidence="5" id="KW-0472">Membrane</keyword>
<dbReference type="Gene3D" id="2.60.40.10">
    <property type="entry name" value="Immunoglobulins"/>
    <property type="match status" value="1"/>
</dbReference>
<evidence type="ECO:0000256" key="2">
    <source>
        <dbReference type="ARBA" id="ARBA00022525"/>
    </source>
</evidence>
<evidence type="ECO:0000313" key="8">
    <source>
        <dbReference type="EMBL" id="HIX65213.1"/>
    </source>
</evidence>
<feature type="transmembrane region" description="Helical" evidence="5">
    <location>
        <begin position="207"/>
        <end position="226"/>
    </location>
</feature>
<comment type="caution">
    <text evidence="8">The sequence shown here is derived from an EMBL/GenBank/DDBJ whole genome shotgun (WGS) entry which is preliminary data.</text>
</comment>
<dbReference type="InterPro" id="IPR041033">
    <property type="entry name" value="SpaA_PFL_dom_1"/>
</dbReference>
<organism evidence="8 9">
    <name type="scientific">Candidatus Anaerotruncus excrementipullorum</name>
    <dbReference type="NCBI Taxonomy" id="2838465"/>
    <lineage>
        <taxon>Bacteria</taxon>
        <taxon>Bacillati</taxon>
        <taxon>Bacillota</taxon>
        <taxon>Clostridia</taxon>
        <taxon>Eubacteriales</taxon>
        <taxon>Oscillospiraceae</taxon>
        <taxon>Anaerotruncus</taxon>
    </lineage>
</organism>
<dbReference type="Gene3D" id="2.60.40.740">
    <property type="match status" value="1"/>
</dbReference>
<dbReference type="AlphaFoldDB" id="A0A9D1WQ85"/>
<feature type="domain" description="SpaA-like prealbumin fold" evidence="7">
    <location>
        <begin position="65"/>
        <end position="148"/>
    </location>
</feature>
<keyword evidence="1" id="KW-0134">Cell wall</keyword>
<keyword evidence="2" id="KW-0964">Secreted</keyword>
<evidence type="ECO:0000259" key="7">
    <source>
        <dbReference type="Pfam" id="PF17802"/>
    </source>
</evidence>
<proteinExistence type="predicted"/>
<dbReference type="EMBL" id="DXES01000062">
    <property type="protein sequence ID" value="HIX65213.1"/>
    <property type="molecule type" value="Genomic_DNA"/>
</dbReference>
<sequence>MAAAQLTKDSEIVVTYTATLNEGATIGGAGNPNTVKLEYSNNPNQGGEGDTGKTPENKVTVFTFQLNIDKKDEKNQPLKGAGFTLYKYDADAEGEEADKWSLVGTEIKGEDLTSFTWEGLDAGRYKLVESTTPSGYNTMEDIEFTITATFSDEDPVSVDALNVAVTENPNLAEQPVMSTDRDSGTISSTVVNESGAQLPSTGGIGTTIFYVVGGVLVVRAVVLLIAKRRVARR</sequence>
<keyword evidence="4" id="KW-0572">Peptidoglycan-anchor</keyword>
<dbReference type="Pfam" id="PF17802">
    <property type="entry name" value="SpaA"/>
    <property type="match status" value="1"/>
</dbReference>
<evidence type="ECO:0000256" key="1">
    <source>
        <dbReference type="ARBA" id="ARBA00022512"/>
    </source>
</evidence>
<keyword evidence="3" id="KW-0732">Signal</keyword>
<evidence type="ECO:0000313" key="9">
    <source>
        <dbReference type="Proteomes" id="UP000886800"/>
    </source>
</evidence>
<accession>A0A9D1WQ85</accession>
<dbReference type="InterPro" id="IPR019931">
    <property type="entry name" value="LPXTG_anchor"/>
</dbReference>
<keyword evidence="5" id="KW-0812">Transmembrane</keyword>